<dbReference type="OrthoDB" id="4174112at2759"/>
<evidence type="ECO:0000313" key="3">
    <source>
        <dbReference type="Proteomes" id="UP000284375"/>
    </source>
</evidence>
<organism evidence="2 3">
    <name type="scientific">Cytospora chrysosperma</name>
    <name type="common">Cytospora canker fungus</name>
    <name type="synonym">Sphaeria chrysosperma</name>
    <dbReference type="NCBI Taxonomy" id="252740"/>
    <lineage>
        <taxon>Eukaryota</taxon>
        <taxon>Fungi</taxon>
        <taxon>Dikarya</taxon>
        <taxon>Ascomycota</taxon>
        <taxon>Pezizomycotina</taxon>
        <taxon>Sordariomycetes</taxon>
        <taxon>Sordariomycetidae</taxon>
        <taxon>Diaporthales</taxon>
        <taxon>Cytosporaceae</taxon>
        <taxon>Cytospora</taxon>
    </lineage>
</organism>
<dbReference type="STRING" id="252740.A0A423W6P8"/>
<proteinExistence type="predicted"/>
<feature type="compositionally biased region" description="Gly residues" evidence="1">
    <location>
        <begin position="406"/>
        <end position="415"/>
    </location>
</feature>
<dbReference type="Proteomes" id="UP000284375">
    <property type="component" value="Unassembled WGS sequence"/>
</dbReference>
<sequence>MIRRPNTNKVIKATTPRRPLSRRIDEDQLAAHFGGNEEENALYRAAAAAASEDNHDGAEEAVMDDAGDSFKGETGQDVNIMDTYTMDTNTDTDMMGRPRTRWNTAIDDILGTGSMSYAQAAAAATAADLQPPPPPQPNVGPTISAPQPLVAATDFQPTPSTPHTTQHAPQQQQQQTQHTPPASLPPQQTQQPKTTEQMAQESGYAGFKVDSAFAKRMARDPGQRLAEQRRHGQDLNLVRRSNVEALFAQIAGTEAQHPCAHCRKGQGPWTVCVVYSGQMMGSCANCWFNASGSRCSFHEKSQPVQPAQHPYAGAVAVPVPVVGDQQHAGAGAFVGGSPTQLQAAQFWQMPAVTFSSDAGVKQTVLNALTTVRAADQYQRALIEVDVAAKQLALKIVHAEELAASIGGGVGGGIGGDGHDDNDDEHGRQDSHYESPAPGGDMPEEGDP</sequence>
<accession>A0A423W6P8</accession>
<gene>
    <name evidence="2" type="ORF">VSDG_03813</name>
</gene>
<keyword evidence="3" id="KW-1185">Reference proteome</keyword>
<dbReference type="Pfam" id="PF12511">
    <property type="entry name" value="DUF3716"/>
    <property type="match status" value="1"/>
</dbReference>
<comment type="caution">
    <text evidence="2">The sequence shown here is derived from an EMBL/GenBank/DDBJ whole genome shotgun (WGS) entry which is preliminary data.</text>
</comment>
<evidence type="ECO:0000256" key="1">
    <source>
        <dbReference type="SAM" id="MobiDB-lite"/>
    </source>
</evidence>
<evidence type="ECO:0000313" key="2">
    <source>
        <dbReference type="EMBL" id="ROV99005.1"/>
    </source>
</evidence>
<feature type="region of interest" description="Disordered" evidence="1">
    <location>
        <begin position="123"/>
        <end position="202"/>
    </location>
</feature>
<dbReference type="InterPro" id="IPR022190">
    <property type="entry name" value="DUF3716"/>
</dbReference>
<name>A0A423W6P8_CYTCH</name>
<dbReference type="EMBL" id="LJZO01000012">
    <property type="protein sequence ID" value="ROV99005.1"/>
    <property type="molecule type" value="Genomic_DNA"/>
</dbReference>
<feature type="region of interest" description="Disordered" evidence="1">
    <location>
        <begin position="406"/>
        <end position="447"/>
    </location>
</feature>
<feature type="compositionally biased region" description="Low complexity" evidence="1">
    <location>
        <begin position="156"/>
        <end position="197"/>
    </location>
</feature>
<protein>
    <submittedName>
        <fullName evidence="2">Uncharacterized protein</fullName>
    </submittedName>
</protein>
<dbReference type="AlphaFoldDB" id="A0A423W6P8"/>
<reference evidence="2 3" key="1">
    <citation type="submission" date="2015-09" db="EMBL/GenBank/DDBJ databases">
        <title>Host preference determinants of Valsa canker pathogens revealed by comparative genomics.</title>
        <authorList>
            <person name="Yin Z."/>
            <person name="Huang L."/>
        </authorList>
    </citation>
    <scope>NUCLEOTIDE SEQUENCE [LARGE SCALE GENOMIC DNA]</scope>
    <source>
        <strain evidence="2 3">YSFL</strain>
    </source>
</reference>